<evidence type="ECO:0000313" key="2">
    <source>
        <dbReference type="EMBL" id="MET3790461.1"/>
    </source>
</evidence>
<dbReference type="Proteomes" id="UP001549076">
    <property type="component" value="Unassembled WGS sequence"/>
</dbReference>
<name>A0ABV2MUL5_9HYPH</name>
<feature type="signal peptide" evidence="1">
    <location>
        <begin position="1"/>
        <end position="28"/>
    </location>
</feature>
<evidence type="ECO:0008006" key="4">
    <source>
        <dbReference type="Google" id="ProtNLM"/>
    </source>
</evidence>
<gene>
    <name evidence="2" type="ORF">ABID37_000652</name>
</gene>
<evidence type="ECO:0000256" key="1">
    <source>
        <dbReference type="SAM" id="SignalP"/>
    </source>
</evidence>
<protein>
    <recommendedName>
        <fullName evidence="4">DUF1176 domain-containing protein</fullName>
    </recommendedName>
</protein>
<keyword evidence="3" id="KW-1185">Reference proteome</keyword>
<dbReference type="Pfam" id="PF06674">
    <property type="entry name" value="DUF1176"/>
    <property type="match status" value="1"/>
</dbReference>
<feature type="chain" id="PRO_5046318247" description="DUF1176 domain-containing protein" evidence="1">
    <location>
        <begin position="29"/>
        <end position="353"/>
    </location>
</feature>
<sequence>MKDVRAPILATILAGCLIAPALSQNAPAGTDAAYIDDRSDPAALIRSLYSAINRHEFARAWDYFGDTKPAADFESFAKGYEGTTSVDVETGGVSEEGAAGSIYYTIPVAIRAKQQDGGEQVFAGCYTLRQLSAQTQEPPFKPLHIEKGELEPSTSAFEQALPASCGDGPMPPQRDTVLEAARAVFAASHGERCDAAAAAEADDAAEPADYTIRYRTKADDAEKEARLFRFLCMRGAYNTTFAFFMTDDGGGVRPLQFATPELDIHYVNNDPEAGVEAVNVIGFNSVDELVDADYDEANHTIVSHAKWRGVGDASSTGTWLFRNGLFSLVQYDVDASYDGEVNPETVLDYNIAP</sequence>
<dbReference type="RefSeq" id="WP_354192627.1">
    <property type="nucleotide sequence ID" value="NZ_JBEPML010000002.1"/>
</dbReference>
<proteinExistence type="predicted"/>
<dbReference type="InterPro" id="IPR009560">
    <property type="entry name" value="DUF1176"/>
</dbReference>
<reference evidence="2 3" key="1">
    <citation type="submission" date="2024-06" db="EMBL/GenBank/DDBJ databases">
        <title>Genomic Encyclopedia of Type Strains, Phase IV (KMG-IV): sequencing the most valuable type-strain genomes for metagenomic binning, comparative biology and taxonomic classification.</title>
        <authorList>
            <person name="Goeker M."/>
        </authorList>
    </citation>
    <scope>NUCLEOTIDE SEQUENCE [LARGE SCALE GENOMIC DNA]</scope>
    <source>
        <strain evidence="2 3">DSM 27865</strain>
    </source>
</reference>
<organism evidence="2 3">
    <name type="scientific">Aquamicrobium terrae</name>
    <dbReference type="NCBI Taxonomy" id="1324945"/>
    <lineage>
        <taxon>Bacteria</taxon>
        <taxon>Pseudomonadati</taxon>
        <taxon>Pseudomonadota</taxon>
        <taxon>Alphaproteobacteria</taxon>
        <taxon>Hyphomicrobiales</taxon>
        <taxon>Phyllobacteriaceae</taxon>
        <taxon>Aquamicrobium</taxon>
    </lineage>
</organism>
<accession>A0ABV2MUL5</accession>
<evidence type="ECO:0000313" key="3">
    <source>
        <dbReference type="Proteomes" id="UP001549076"/>
    </source>
</evidence>
<dbReference type="EMBL" id="JBEPML010000002">
    <property type="protein sequence ID" value="MET3790461.1"/>
    <property type="molecule type" value="Genomic_DNA"/>
</dbReference>
<comment type="caution">
    <text evidence="2">The sequence shown here is derived from an EMBL/GenBank/DDBJ whole genome shotgun (WGS) entry which is preliminary data.</text>
</comment>
<keyword evidence="1" id="KW-0732">Signal</keyword>
<dbReference type="PROSITE" id="PS51257">
    <property type="entry name" value="PROKAR_LIPOPROTEIN"/>
    <property type="match status" value="1"/>
</dbReference>